<dbReference type="InterPro" id="IPR011034">
    <property type="entry name" value="Formyl_transferase-like_C_sf"/>
</dbReference>
<evidence type="ECO:0000256" key="7">
    <source>
        <dbReference type="ARBA" id="ARBA00048558"/>
    </source>
</evidence>
<dbReference type="RefSeq" id="WP_091686275.1">
    <property type="nucleotide sequence ID" value="NZ_BAABFM010000027.1"/>
</dbReference>
<keyword evidence="5 8" id="KW-0808">Transferase</keyword>
<dbReference type="PANTHER" id="PTHR11138:SF5">
    <property type="entry name" value="METHIONYL-TRNA FORMYLTRANSFERASE, MITOCHONDRIAL"/>
    <property type="match status" value="1"/>
</dbReference>
<evidence type="ECO:0000256" key="8">
    <source>
        <dbReference type="HAMAP-Rule" id="MF_00182"/>
    </source>
</evidence>
<dbReference type="SUPFAM" id="SSF53328">
    <property type="entry name" value="Formyltransferase"/>
    <property type="match status" value="1"/>
</dbReference>
<dbReference type="GO" id="GO:0004479">
    <property type="term" value="F:methionyl-tRNA formyltransferase activity"/>
    <property type="evidence" value="ECO:0007669"/>
    <property type="project" value="UniProtKB-UniRule"/>
</dbReference>
<dbReference type="PANTHER" id="PTHR11138">
    <property type="entry name" value="METHIONYL-TRNA FORMYLTRANSFERASE"/>
    <property type="match status" value="1"/>
</dbReference>
<sequence>MKIVFMGTPELAATILDTLIQSEHEILAVVTQPDKPKGRGKQVQYPPVKELALEHQIPVYQPNKAKDEDFIKKLEEINPECIVVAAYGKILPKTIIDFPKYGCINVHASLLPKYRGAAPIQWTIINGEEKTGITIMYMDVGIDTGDMIMKEEVIIEPKETGGSLHDKLAVCGGRLLIKALKEIEHGTAVREKQKDEESTYVKMLDKSLGHIDFSNSAAEIERLIRGLNPWPSAYTFLDGKTLKIWEASVEQGLSEKAGNTGKPGEILEVTKDSIIVQTGNGRLVLHEVQLEGKKRMTVDAFIRGFDLQAGKILS</sequence>
<keyword evidence="6 8" id="KW-0648">Protein biosynthesis</keyword>
<dbReference type="InterPro" id="IPR041711">
    <property type="entry name" value="Met-tRNA-FMT_N"/>
</dbReference>
<dbReference type="InterPro" id="IPR044135">
    <property type="entry name" value="Met-tRNA-FMT_C"/>
</dbReference>
<feature type="domain" description="Formyl transferase N-terminal" evidence="9">
    <location>
        <begin position="1"/>
        <end position="180"/>
    </location>
</feature>
<dbReference type="Gene3D" id="3.10.25.10">
    <property type="entry name" value="Formyl transferase, C-terminal domain"/>
    <property type="match status" value="1"/>
</dbReference>
<name>A0A1I5FCA7_9FIRM</name>
<proteinExistence type="inferred from homology"/>
<dbReference type="CDD" id="cd08646">
    <property type="entry name" value="FMT_core_Met-tRNA-FMT_N"/>
    <property type="match status" value="1"/>
</dbReference>
<evidence type="ECO:0000313" key="11">
    <source>
        <dbReference type="EMBL" id="SFO21279.1"/>
    </source>
</evidence>
<evidence type="ECO:0000256" key="1">
    <source>
        <dbReference type="ARBA" id="ARBA00002606"/>
    </source>
</evidence>
<dbReference type="SUPFAM" id="SSF50486">
    <property type="entry name" value="FMT C-terminal domain-like"/>
    <property type="match status" value="1"/>
</dbReference>
<dbReference type="Proteomes" id="UP000198806">
    <property type="component" value="Unassembled WGS sequence"/>
</dbReference>
<feature type="binding site" evidence="8">
    <location>
        <begin position="109"/>
        <end position="112"/>
    </location>
    <ligand>
        <name>(6S)-5,6,7,8-tetrahydrofolate</name>
        <dbReference type="ChEBI" id="CHEBI:57453"/>
    </ligand>
</feature>
<organism evidence="11 12">
    <name type="scientific">Anaerocolumna aminovalerica</name>
    <dbReference type="NCBI Taxonomy" id="1527"/>
    <lineage>
        <taxon>Bacteria</taxon>
        <taxon>Bacillati</taxon>
        <taxon>Bacillota</taxon>
        <taxon>Clostridia</taxon>
        <taxon>Lachnospirales</taxon>
        <taxon>Lachnospiraceae</taxon>
        <taxon>Anaerocolumna</taxon>
    </lineage>
</organism>
<dbReference type="GO" id="GO:0005829">
    <property type="term" value="C:cytosol"/>
    <property type="evidence" value="ECO:0007669"/>
    <property type="project" value="TreeGrafter"/>
</dbReference>
<gene>
    <name evidence="8" type="primary">fmt</name>
    <name evidence="11" type="ORF">SAMN04489757_11336</name>
</gene>
<comment type="function">
    <text evidence="1 8">Attaches a formyl group to the free amino group of methionyl-tRNA(fMet). The formyl group appears to play a dual role in the initiator identity of N-formylmethionyl-tRNA by promoting its recognition by IF2 and preventing the misappropriation of this tRNA by the elongation apparatus.</text>
</comment>
<protein>
    <recommendedName>
        <fullName evidence="4 8">Methionyl-tRNA formyltransferase</fullName>
        <ecNumber evidence="3 8">2.1.2.9</ecNumber>
    </recommendedName>
</protein>
<dbReference type="OrthoDB" id="9802815at2"/>
<dbReference type="Pfam" id="PF00551">
    <property type="entry name" value="Formyl_trans_N"/>
    <property type="match status" value="1"/>
</dbReference>
<dbReference type="InterPro" id="IPR001555">
    <property type="entry name" value="GART_AS"/>
</dbReference>
<dbReference type="InterPro" id="IPR002376">
    <property type="entry name" value="Formyl_transf_N"/>
</dbReference>
<dbReference type="PROSITE" id="PS00373">
    <property type="entry name" value="GART"/>
    <property type="match status" value="1"/>
</dbReference>
<dbReference type="NCBIfam" id="TIGR00460">
    <property type="entry name" value="fmt"/>
    <property type="match status" value="1"/>
</dbReference>
<dbReference type="CDD" id="cd08704">
    <property type="entry name" value="Met_tRNA_FMT_C"/>
    <property type="match status" value="1"/>
</dbReference>
<comment type="similarity">
    <text evidence="2 8">Belongs to the Fmt family.</text>
</comment>
<evidence type="ECO:0000256" key="2">
    <source>
        <dbReference type="ARBA" id="ARBA00010699"/>
    </source>
</evidence>
<dbReference type="EC" id="2.1.2.9" evidence="3 8"/>
<dbReference type="EMBL" id="FOWD01000013">
    <property type="protein sequence ID" value="SFO21279.1"/>
    <property type="molecule type" value="Genomic_DNA"/>
</dbReference>
<keyword evidence="12" id="KW-1185">Reference proteome</keyword>
<dbReference type="HAMAP" id="MF_00182">
    <property type="entry name" value="Formyl_trans"/>
    <property type="match status" value="1"/>
</dbReference>
<dbReference type="Gene3D" id="3.40.50.170">
    <property type="entry name" value="Formyl transferase, N-terminal domain"/>
    <property type="match status" value="1"/>
</dbReference>
<dbReference type="Pfam" id="PF02911">
    <property type="entry name" value="Formyl_trans_C"/>
    <property type="match status" value="1"/>
</dbReference>
<evidence type="ECO:0000256" key="3">
    <source>
        <dbReference type="ARBA" id="ARBA00012261"/>
    </source>
</evidence>
<dbReference type="AlphaFoldDB" id="A0A1I5FCA7"/>
<reference evidence="11 12" key="1">
    <citation type="submission" date="2016-10" db="EMBL/GenBank/DDBJ databases">
        <authorList>
            <person name="de Groot N.N."/>
        </authorList>
    </citation>
    <scope>NUCLEOTIDE SEQUENCE [LARGE SCALE GENOMIC DNA]</scope>
    <source>
        <strain evidence="11 12">DSM 1283</strain>
    </source>
</reference>
<evidence type="ECO:0000313" key="12">
    <source>
        <dbReference type="Proteomes" id="UP000198806"/>
    </source>
</evidence>
<evidence type="ECO:0000259" key="9">
    <source>
        <dbReference type="Pfam" id="PF00551"/>
    </source>
</evidence>
<dbReference type="FunFam" id="3.40.50.12230:FF:000001">
    <property type="entry name" value="Methionyl-tRNA formyltransferase"/>
    <property type="match status" value="1"/>
</dbReference>
<dbReference type="InterPro" id="IPR005793">
    <property type="entry name" value="Formyl_trans_C"/>
</dbReference>
<dbReference type="InterPro" id="IPR036477">
    <property type="entry name" value="Formyl_transf_N_sf"/>
</dbReference>
<dbReference type="InterPro" id="IPR037022">
    <property type="entry name" value="Formyl_trans_C_sf"/>
</dbReference>
<comment type="catalytic activity">
    <reaction evidence="7 8">
        <text>L-methionyl-tRNA(fMet) + (6R)-10-formyltetrahydrofolate = N-formyl-L-methionyl-tRNA(fMet) + (6S)-5,6,7,8-tetrahydrofolate + H(+)</text>
        <dbReference type="Rhea" id="RHEA:24380"/>
        <dbReference type="Rhea" id="RHEA-COMP:9952"/>
        <dbReference type="Rhea" id="RHEA-COMP:9953"/>
        <dbReference type="ChEBI" id="CHEBI:15378"/>
        <dbReference type="ChEBI" id="CHEBI:57453"/>
        <dbReference type="ChEBI" id="CHEBI:78530"/>
        <dbReference type="ChEBI" id="CHEBI:78844"/>
        <dbReference type="ChEBI" id="CHEBI:195366"/>
        <dbReference type="EC" id="2.1.2.9"/>
    </reaction>
</comment>
<accession>A0A1I5FCA7</accession>
<evidence type="ECO:0000256" key="6">
    <source>
        <dbReference type="ARBA" id="ARBA00022917"/>
    </source>
</evidence>
<evidence type="ECO:0000259" key="10">
    <source>
        <dbReference type="Pfam" id="PF02911"/>
    </source>
</evidence>
<dbReference type="InterPro" id="IPR005794">
    <property type="entry name" value="Fmt"/>
</dbReference>
<feature type="domain" description="Formyl transferase C-terminal" evidence="10">
    <location>
        <begin position="204"/>
        <end position="305"/>
    </location>
</feature>
<evidence type="ECO:0000256" key="5">
    <source>
        <dbReference type="ARBA" id="ARBA00022679"/>
    </source>
</evidence>
<dbReference type="STRING" id="1527.SAMN04489757_11336"/>
<evidence type="ECO:0000256" key="4">
    <source>
        <dbReference type="ARBA" id="ARBA00016014"/>
    </source>
</evidence>